<feature type="region of interest" description="Disordered" evidence="1">
    <location>
        <begin position="1"/>
        <end position="116"/>
    </location>
</feature>
<organism evidence="2 3">
    <name type="scientific">Ilyodon furcidens</name>
    <name type="common">goldbreast splitfin</name>
    <dbReference type="NCBI Taxonomy" id="33524"/>
    <lineage>
        <taxon>Eukaryota</taxon>
        <taxon>Metazoa</taxon>
        <taxon>Chordata</taxon>
        <taxon>Craniata</taxon>
        <taxon>Vertebrata</taxon>
        <taxon>Euteleostomi</taxon>
        <taxon>Actinopterygii</taxon>
        <taxon>Neopterygii</taxon>
        <taxon>Teleostei</taxon>
        <taxon>Neoteleostei</taxon>
        <taxon>Acanthomorphata</taxon>
        <taxon>Ovalentaria</taxon>
        <taxon>Atherinomorphae</taxon>
        <taxon>Cyprinodontiformes</taxon>
        <taxon>Goodeidae</taxon>
        <taxon>Ilyodon</taxon>
    </lineage>
</organism>
<feature type="compositionally biased region" description="Polar residues" evidence="1">
    <location>
        <begin position="1"/>
        <end position="11"/>
    </location>
</feature>
<evidence type="ECO:0000256" key="1">
    <source>
        <dbReference type="SAM" id="MobiDB-lite"/>
    </source>
</evidence>
<sequence>MGVEVPQQNNVVLRRGTIQHPRQVRQEGRVLHTTARPVGQNDSQRPVPNSKAQGCDPVIHWGKPQHEMAQLGGNKQTHPSPPSLPVGHFRVEESPVPLKEMGSRANTVRRGEPDYF</sequence>
<protein>
    <submittedName>
        <fullName evidence="2">Uncharacterized protein</fullName>
    </submittedName>
</protein>
<proteinExistence type="predicted"/>
<gene>
    <name evidence="2" type="ORF">ILYODFUR_020846</name>
</gene>
<evidence type="ECO:0000313" key="3">
    <source>
        <dbReference type="Proteomes" id="UP001482620"/>
    </source>
</evidence>
<accession>A0ABV0UVP6</accession>
<reference evidence="2 3" key="1">
    <citation type="submission" date="2021-06" db="EMBL/GenBank/DDBJ databases">
        <authorList>
            <person name="Palmer J.M."/>
        </authorList>
    </citation>
    <scope>NUCLEOTIDE SEQUENCE [LARGE SCALE GENOMIC DNA]</scope>
    <source>
        <strain evidence="3">if_2019</strain>
        <tissue evidence="2">Muscle</tissue>
    </source>
</reference>
<keyword evidence="3" id="KW-1185">Reference proteome</keyword>
<dbReference type="Proteomes" id="UP001482620">
    <property type="component" value="Unassembled WGS sequence"/>
</dbReference>
<evidence type="ECO:0000313" key="2">
    <source>
        <dbReference type="EMBL" id="MEQ2248622.1"/>
    </source>
</evidence>
<feature type="compositionally biased region" description="Polar residues" evidence="1">
    <location>
        <begin position="40"/>
        <end position="52"/>
    </location>
</feature>
<name>A0ABV0UVP6_9TELE</name>
<comment type="caution">
    <text evidence="2">The sequence shown here is derived from an EMBL/GenBank/DDBJ whole genome shotgun (WGS) entry which is preliminary data.</text>
</comment>
<dbReference type="EMBL" id="JAHRIQ010083276">
    <property type="protein sequence ID" value="MEQ2248622.1"/>
    <property type="molecule type" value="Genomic_DNA"/>
</dbReference>